<dbReference type="GO" id="GO:0016887">
    <property type="term" value="F:ATP hydrolysis activity"/>
    <property type="evidence" value="ECO:0007669"/>
    <property type="project" value="InterPro"/>
</dbReference>
<dbReference type="PANTHER" id="PTHR43776:SF7">
    <property type="entry name" value="D,D-DIPEPTIDE TRANSPORT ATP-BINDING PROTEIN DDPF-RELATED"/>
    <property type="match status" value="1"/>
</dbReference>
<dbReference type="GO" id="GO:0015833">
    <property type="term" value="P:peptide transport"/>
    <property type="evidence" value="ECO:0007669"/>
    <property type="project" value="InterPro"/>
</dbReference>
<feature type="non-terminal residue" evidence="7">
    <location>
        <position position="1"/>
    </location>
</feature>
<gene>
    <name evidence="7" type="ORF">LCGC14_3125680</name>
</gene>
<reference evidence="7" key="1">
    <citation type="journal article" date="2015" name="Nature">
        <title>Complex archaea that bridge the gap between prokaryotes and eukaryotes.</title>
        <authorList>
            <person name="Spang A."/>
            <person name="Saw J.H."/>
            <person name="Jorgensen S.L."/>
            <person name="Zaremba-Niedzwiedzka K."/>
            <person name="Martijn J."/>
            <person name="Lind A.E."/>
            <person name="van Eijk R."/>
            <person name="Schleper C."/>
            <person name="Guy L."/>
            <person name="Ettema T.J."/>
        </authorList>
    </citation>
    <scope>NUCLEOTIDE SEQUENCE</scope>
</reference>
<protein>
    <recommendedName>
        <fullName evidence="8">ABC transporter domain-containing protein</fullName>
    </recommendedName>
</protein>
<feature type="domain" description="ABC transporter" evidence="5">
    <location>
        <begin position="5"/>
        <end position="36"/>
    </location>
</feature>
<dbReference type="InterPro" id="IPR050319">
    <property type="entry name" value="ABC_transp_ATP-bind"/>
</dbReference>
<feature type="domain" description="Oligopeptide/dipeptide ABC transporter C-terminal" evidence="6">
    <location>
        <begin position="88"/>
        <end position="153"/>
    </location>
</feature>
<dbReference type="SUPFAM" id="SSF52540">
    <property type="entry name" value="P-loop containing nucleoside triphosphate hydrolases"/>
    <property type="match status" value="1"/>
</dbReference>
<dbReference type="InterPro" id="IPR027417">
    <property type="entry name" value="P-loop_NTPase"/>
</dbReference>
<dbReference type="Pfam" id="PF00005">
    <property type="entry name" value="ABC_tran"/>
    <property type="match status" value="1"/>
</dbReference>
<evidence type="ECO:0000256" key="4">
    <source>
        <dbReference type="ARBA" id="ARBA00022840"/>
    </source>
</evidence>
<accession>A0A0F8YQU6</accession>
<dbReference type="AlphaFoldDB" id="A0A0F8YQU6"/>
<evidence type="ECO:0000259" key="6">
    <source>
        <dbReference type="Pfam" id="PF08352"/>
    </source>
</evidence>
<dbReference type="PANTHER" id="PTHR43776">
    <property type="entry name" value="TRANSPORT ATP-BINDING PROTEIN"/>
    <property type="match status" value="1"/>
</dbReference>
<dbReference type="EMBL" id="LAZR01068056">
    <property type="protein sequence ID" value="KKK50371.1"/>
    <property type="molecule type" value="Genomic_DNA"/>
</dbReference>
<dbReference type="InterPro" id="IPR003439">
    <property type="entry name" value="ABC_transporter-like_ATP-bd"/>
</dbReference>
<dbReference type="InterPro" id="IPR013563">
    <property type="entry name" value="Oligopep_ABC_C"/>
</dbReference>
<keyword evidence="2" id="KW-0813">Transport</keyword>
<keyword evidence="3" id="KW-0547">Nucleotide-binding</keyword>
<name>A0A0F8YQU6_9ZZZZ</name>
<evidence type="ECO:0000259" key="5">
    <source>
        <dbReference type="Pfam" id="PF00005"/>
    </source>
</evidence>
<comment type="similarity">
    <text evidence="1">Belongs to the ABC transporter superfamily.</text>
</comment>
<evidence type="ECO:0000256" key="2">
    <source>
        <dbReference type="ARBA" id="ARBA00022448"/>
    </source>
</evidence>
<evidence type="ECO:0000313" key="7">
    <source>
        <dbReference type="EMBL" id="KKK50371.1"/>
    </source>
</evidence>
<dbReference type="Pfam" id="PF08352">
    <property type="entry name" value="oligo_HPY"/>
    <property type="match status" value="1"/>
</dbReference>
<evidence type="ECO:0000256" key="3">
    <source>
        <dbReference type="ARBA" id="ARBA00022741"/>
    </source>
</evidence>
<organism evidence="7">
    <name type="scientific">marine sediment metagenome</name>
    <dbReference type="NCBI Taxonomy" id="412755"/>
    <lineage>
        <taxon>unclassified sequences</taxon>
        <taxon>metagenomes</taxon>
        <taxon>ecological metagenomes</taxon>
    </lineage>
</organism>
<evidence type="ECO:0008006" key="8">
    <source>
        <dbReference type="Google" id="ProtNLM"/>
    </source>
</evidence>
<proteinExistence type="inferred from homology"/>
<comment type="caution">
    <text evidence="7">The sequence shown here is derived from an EMBL/GenBank/DDBJ whole genome shotgun (WGS) entry which is preliminary data.</text>
</comment>
<dbReference type="NCBIfam" id="TIGR01727">
    <property type="entry name" value="oligo_HPY"/>
    <property type="match status" value="1"/>
</dbReference>
<sequence>TFYRYPFELSGGQRQRVILARALILEPELLVCDEPVSALDVSIQAQVINLLAELTKRMSLTMIFISHDLSIVRHVCERVAVMYLGKIVELAEGDLLFDSPAHPYTQALLSAIPIPEPGLKRERTLLKGDPPSPIDLPPGCRFHTRCHLSKQVCKERLPELKPLKDGQVVACHVAHGEA</sequence>
<keyword evidence="4" id="KW-0067">ATP-binding</keyword>
<evidence type="ECO:0000256" key="1">
    <source>
        <dbReference type="ARBA" id="ARBA00005417"/>
    </source>
</evidence>
<dbReference type="GO" id="GO:0005524">
    <property type="term" value="F:ATP binding"/>
    <property type="evidence" value="ECO:0007669"/>
    <property type="project" value="UniProtKB-KW"/>
</dbReference>
<dbReference type="Gene3D" id="3.40.50.300">
    <property type="entry name" value="P-loop containing nucleotide triphosphate hydrolases"/>
    <property type="match status" value="1"/>
</dbReference>